<evidence type="ECO:0000256" key="1">
    <source>
        <dbReference type="SAM" id="Phobius"/>
    </source>
</evidence>
<protein>
    <recommendedName>
        <fullName evidence="4">DoxX family protein</fullName>
    </recommendedName>
</protein>
<dbReference type="EMBL" id="JJMU01000024">
    <property type="protein sequence ID" value="KGE14465.1"/>
    <property type="molecule type" value="Genomic_DNA"/>
</dbReference>
<organism evidence="2 3">
    <name type="scientific">Sphingobacterium deserti</name>
    <dbReference type="NCBI Taxonomy" id="1229276"/>
    <lineage>
        <taxon>Bacteria</taxon>
        <taxon>Pseudomonadati</taxon>
        <taxon>Bacteroidota</taxon>
        <taxon>Sphingobacteriia</taxon>
        <taxon>Sphingobacteriales</taxon>
        <taxon>Sphingobacteriaceae</taxon>
        <taxon>Sphingobacterium</taxon>
    </lineage>
</organism>
<dbReference type="OrthoDB" id="1365847at2"/>
<reference evidence="2 3" key="2">
    <citation type="journal article" date="2015" name="PLoS ONE">
        <title>Whole-Genome Optical Mapping and Finished Genome Sequence of Sphingobacterium deserti sp. nov., a New Species Isolated from the Western Desert of China.</title>
        <authorList>
            <person name="Teng C."/>
            <person name="Zhou Z."/>
            <person name="Molnar I."/>
            <person name="Li X."/>
            <person name="Tang R."/>
            <person name="Chen M."/>
            <person name="Wang L."/>
            <person name="Su S."/>
            <person name="Zhang W."/>
            <person name="Lin M."/>
        </authorList>
    </citation>
    <scope>NUCLEOTIDE SEQUENCE [LARGE SCALE GENOMIC DNA]</scope>
    <source>
        <strain evidence="3">ACCC05744</strain>
    </source>
</reference>
<feature type="transmembrane region" description="Helical" evidence="1">
    <location>
        <begin position="46"/>
        <end position="67"/>
    </location>
</feature>
<sequence length="131" mass="14902">MAKERIYTGLTYFIAAVWVVNGLYCKVLGAVPRHEQIVAEILGLPYAKLITVAIGFLELALAFWFVSKYKQKENACLQIILVAVMNVIELTTTPQLLLWGRFNIFFAVGFIAIVYYHTFVLREQLDLKGEV</sequence>
<name>A0A0B8T905_9SPHI</name>
<dbReference type="RefSeq" id="WP_037497219.1">
    <property type="nucleotide sequence ID" value="NZ_JJMU01000024.1"/>
</dbReference>
<keyword evidence="1" id="KW-1133">Transmembrane helix</keyword>
<proteinExistence type="predicted"/>
<reference evidence="3" key="1">
    <citation type="submission" date="2014-04" db="EMBL/GenBank/DDBJ databases">
        <title>Whole-Genome optical mapping and complete genome sequence of Sphingobacterium deserti sp. nov., a new spaces isolated from desert in the west of China.</title>
        <authorList>
            <person name="Teng C."/>
            <person name="Zhou Z."/>
            <person name="Li X."/>
            <person name="Chen M."/>
            <person name="Lin M."/>
            <person name="Wang L."/>
            <person name="Su S."/>
            <person name="Zhang C."/>
            <person name="Zhang W."/>
        </authorList>
    </citation>
    <scope>NUCLEOTIDE SEQUENCE [LARGE SCALE GENOMIC DNA]</scope>
    <source>
        <strain evidence="3">ACCC05744</strain>
    </source>
</reference>
<feature type="transmembrane region" description="Helical" evidence="1">
    <location>
        <begin position="12"/>
        <end position="31"/>
    </location>
</feature>
<evidence type="ECO:0000313" key="2">
    <source>
        <dbReference type="EMBL" id="KGE14465.1"/>
    </source>
</evidence>
<feature type="transmembrane region" description="Helical" evidence="1">
    <location>
        <begin position="104"/>
        <end position="121"/>
    </location>
</feature>
<feature type="transmembrane region" description="Helical" evidence="1">
    <location>
        <begin position="79"/>
        <end position="98"/>
    </location>
</feature>
<keyword evidence="3" id="KW-1185">Reference proteome</keyword>
<gene>
    <name evidence="2" type="ORF">DI53_1494</name>
</gene>
<dbReference type="eggNOG" id="ENOG5031NDJ">
    <property type="taxonomic scope" value="Bacteria"/>
</dbReference>
<accession>A0A0B8T905</accession>
<keyword evidence="1" id="KW-0812">Transmembrane</keyword>
<dbReference type="Pfam" id="PF13781">
    <property type="entry name" value="DoxX_3"/>
    <property type="match status" value="1"/>
</dbReference>
<dbReference type="PATRIC" id="fig|1229276.3.peg.1545"/>
<evidence type="ECO:0000313" key="3">
    <source>
        <dbReference type="Proteomes" id="UP000031802"/>
    </source>
</evidence>
<dbReference type="STRING" id="1229276.DI53_1494"/>
<keyword evidence="1" id="KW-0472">Membrane</keyword>
<dbReference type="InterPro" id="IPR025695">
    <property type="entry name" value="DoxX-like"/>
</dbReference>
<dbReference type="Proteomes" id="UP000031802">
    <property type="component" value="Unassembled WGS sequence"/>
</dbReference>
<dbReference type="AlphaFoldDB" id="A0A0B8T905"/>
<comment type="caution">
    <text evidence="2">The sequence shown here is derived from an EMBL/GenBank/DDBJ whole genome shotgun (WGS) entry which is preliminary data.</text>
</comment>
<evidence type="ECO:0008006" key="4">
    <source>
        <dbReference type="Google" id="ProtNLM"/>
    </source>
</evidence>